<dbReference type="GO" id="GO:0016757">
    <property type="term" value="F:glycosyltransferase activity"/>
    <property type="evidence" value="ECO:0007669"/>
    <property type="project" value="UniProtKB-KW"/>
</dbReference>
<feature type="domain" description="Glycosyltransferase 2-like" evidence="4">
    <location>
        <begin position="7"/>
        <end position="153"/>
    </location>
</feature>
<comment type="similarity">
    <text evidence="1">Belongs to the glycosyltransferase 2 family.</text>
</comment>
<evidence type="ECO:0000259" key="4">
    <source>
        <dbReference type="Pfam" id="PF00535"/>
    </source>
</evidence>
<dbReference type="PANTHER" id="PTHR43179:SF12">
    <property type="entry name" value="GALACTOFURANOSYLTRANSFERASE GLFT2"/>
    <property type="match status" value="1"/>
</dbReference>
<dbReference type="RefSeq" id="WP_130418115.1">
    <property type="nucleotide sequence ID" value="NZ_SHKW01000001.1"/>
</dbReference>
<dbReference type="SUPFAM" id="SSF53448">
    <property type="entry name" value="Nucleotide-diphospho-sugar transferases"/>
    <property type="match status" value="1"/>
</dbReference>
<comment type="caution">
    <text evidence="5">The sequence shown here is derived from an EMBL/GenBank/DDBJ whole genome shotgun (WGS) entry which is preliminary data.</text>
</comment>
<keyword evidence="2" id="KW-0328">Glycosyltransferase</keyword>
<protein>
    <submittedName>
        <fullName evidence="5">GT2 family glycosyltransferase</fullName>
    </submittedName>
</protein>
<name>A0A4Q7YQN5_9BACT</name>
<evidence type="ECO:0000313" key="6">
    <source>
        <dbReference type="Proteomes" id="UP000292958"/>
    </source>
</evidence>
<proteinExistence type="inferred from homology"/>
<reference evidence="5 6" key="1">
    <citation type="submission" date="2019-02" db="EMBL/GenBank/DDBJ databases">
        <title>Genomic Encyclopedia of Archaeal and Bacterial Type Strains, Phase II (KMG-II): from individual species to whole genera.</title>
        <authorList>
            <person name="Goeker M."/>
        </authorList>
    </citation>
    <scope>NUCLEOTIDE SEQUENCE [LARGE SCALE GENOMIC DNA]</scope>
    <source>
        <strain evidence="5 6">DSM 18101</strain>
    </source>
</reference>
<accession>A0A4Q7YQN5</accession>
<keyword evidence="6" id="KW-1185">Reference proteome</keyword>
<evidence type="ECO:0000313" key="5">
    <source>
        <dbReference type="EMBL" id="RZU39977.1"/>
    </source>
</evidence>
<keyword evidence="3 5" id="KW-0808">Transferase</keyword>
<dbReference type="Pfam" id="PF00535">
    <property type="entry name" value="Glycos_transf_2"/>
    <property type="match status" value="1"/>
</dbReference>
<dbReference type="AlphaFoldDB" id="A0A4Q7YQN5"/>
<dbReference type="EMBL" id="SHKW01000001">
    <property type="protein sequence ID" value="RZU39977.1"/>
    <property type="molecule type" value="Genomic_DNA"/>
</dbReference>
<gene>
    <name evidence="5" type="ORF">BDD14_1387</name>
</gene>
<evidence type="ECO:0000256" key="2">
    <source>
        <dbReference type="ARBA" id="ARBA00022676"/>
    </source>
</evidence>
<dbReference type="Proteomes" id="UP000292958">
    <property type="component" value="Unassembled WGS sequence"/>
</dbReference>
<sequence length="315" mass="36051">MKMPAVSVIILTHNRKDLLRQSLSSCLGLNWPELEFIVVDNVSTDGTPEMLQEEFGSRVRVIRRTVDSPTAGRNEGFRSAKGDFILSLDNDMIVLDPESIHKAVALFHQFPKVGLLTLRIAGVEDPGSPLREHWWHPVPFEIGKDRFHLTDYFSEGALFIRASTLRDTGGYDDDFFACFECVDLALRILRAGYDILYVPTIGTVELQVSRHENKTRSQRNYYFLRNKIWTAWKNCTLLRAISFVGPRVLKDGMLSVRYGWVDLWFRAVSEGIAAPSMIRRKRDPLPPSAWIRIQHIRKGHTLVLKETPQSTGHFD</sequence>
<dbReference type="InterPro" id="IPR029044">
    <property type="entry name" value="Nucleotide-diphossugar_trans"/>
</dbReference>
<evidence type="ECO:0000256" key="1">
    <source>
        <dbReference type="ARBA" id="ARBA00006739"/>
    </source>
</evidence>
<dbReference type="PANTHER" id="PTHR43179">
    <property type="entry name" value="RHAMNOSYLTRANSFERASE WBBL"/>
    <property type="match status" value="1"/>
</dbReference>
<dbReference type="OrthoDB" id="9801954at2"/>
<dbReference type="Gene3D" id="3.90.550.10">
    <property type="entry name" value="Spore Coat Polysaccharide Biosynthesis Protein SpsA, Chain A"/>
    <property type="match status" value="1"/>
</dbReference>
<organism evidence="5 6">
    <name type="scientific">Edaphobacter modestus</name>
    <dbReference type="NCBI Taxonomy" id="388466"/>
    <lineage>
        <taxon>Bacteria</taxon>
        <taxon>Pseudomonadati</taxon>
        <taxon>Acidobacteriota</taxon>
        <taxon>Terriglobia</taxon>
        <taxon>Terriglobales</taxon>
        <taxon>Acidobacteriaceae</taxon>
        <taxon>Edaphobacter</taxon>
    </lineage>
</organism>
<evidence type="ECO:0000256" key="3">
    <source>
        <dbReference type="ARBA" id="ARBA00022679"/>
    </source>
</evidence>
<dbReference type="InterPro" id="IPR001173">
    <property type="entry name" value="Glyco_trans_2-like"/>
</dbReference>